<evidence type="ECO:0000313" key="2">
    <source>
        <dbReference type="Proteomes" id="UP000185984"/>
    </source>
</evidence>
<organism evidence="1 2">
    <name type="scientific">Chroogloeocystis siderophila 5.2 s.c.1</name>
    <dbReference type="NCBI Taxonomy" id="247279"/>
    <lineage>
        <taxon>Bacteria</taxon>
        <taxon>Bacillati</taxon>
        <taxon>Cyanobacteriota</taxon>
        <taxon>Cyanophyceae</taxon>
        <taxon>Oscillatoriophycideae</taxon>
        <taxon>Chroococcales</taxon>
        <taxon>Chroococcaceae</taxon>
        <taxon>Chroogloeocystis</taxon>
    </lineage>
</organism>
<keyword evidence="2" id="KW-1185">Reference proteome</keyword>
<name>A0A1U7HW20_9CHRO</name>
<gene>
    <name evidence="1" type="ORF">NIES1031_07580</name>
</gene>
<reference evidence="1 2" key="1">
    <citation type="submission" date="2016-11" db="EMBL/GenBank/DDBJ databases">
        <title>Draft Genome Sequences of Nine Cyanobacterial Strains from Diverse Habitats.</title>
        <authorList>
            <person name="Zhu T."/>
            <person name="Hou S."/>
            <person name="Lu X."/>
            <person name="Hess W.R."/>
        </authorList>
    </citation>
    <scope>NUCLEOTIDE SEQUENCE [LARGE SCALE GENOMIC DNA]</scope>
    <source>
        <strain evidence="1 2">5.2 s.c.1</strain>
    </source>
</reference>
<dbReference type="EMBL" id="MRCC01000005">
    <property type="protein sequence ID" value="OKH27767.1"/>
    <property type="molecule type" value="Genomic_DNA"/>
</dbReference>
<comment type="caution">
    <text evidence="1">The sequence shown here is derived from an EMBL/GenBank/DDBJ whole genome shotgun (WGS) entry which is preliminary data.</text>
</comment>
<sequence>MKVNIIVYKQNEQYLAETALLGGIREVDARKQTIIYRLKIQILKRIISYNTKILNLIRLFLMFKINLI</sequence>
<evidence type="ECO:0000313" key="1">
    <source>
        <dbReference type="EMBL" id="OKH27767.1"/>
    </source>
</evidence>
<proteinExistence type="predicted"/>
<accession>A0A1U7HW20</accession>
<protein>
    <submittedName>
        <fullName evidence="1">Uncharacterized protein</fullName>
    </submittedName>
</protein>
<dbReference type="STRING" id="247279.NIES1031_07580"/>
<dbReference type="Proteomes" id="UP000185984">
    <property type="component" value="Unassembled WGS sequence"/>
</dbReference>
<dbReference type="AlphaFoldDB" id="A0A1U7HW20"/>